<protein>
    <submittedName>
        <fullName evidence="1">Putative transcriptional regulator</fullName>
    </submittedName>
</protein>
<dbReference type="Proteomes" id="UP000557217">
    <property type="component" value="Unassembled WGS sequence"/>
</dbReference>
<dbReference type="RefSeq" id="WP_096551424.1">
    <property type="nucleotide sequence ID" value="NZ_AP018335.1"/>
</dbReference>
<name>A0A840PMP2_URETH</name>
<evidence type="ECO:0000313" key="1">
    <source>
        <dbReference type="EMBL" id="MBB5149685.1"/>
    </source>
</evidence>
<reference evidence="1 2" key="1">
    <citation type="submission" date="2020-08" db="EMBL/GenBank/DDBJ databases">
        <title>Genomic Encyclopedia of Type Strains, Phase IV (KMG-IV): sequencing the most valuable type-strain genomes for metagenomic binning, comparative biology and taxonomic classification.</title>
        <authorList>
            <person name="Goeker M."/>
        </authorList>
    </citation>
    <scope>NUCLEOTIDE SEQUENCE [LARGE SCALE GENOMIC DNA]</scope>
    <source>
        <strain evidence="1 2">DSM 10633</strain>
    </source>
</reference>
<dbReference type="EMBL" id="JACHGZ010000026">
    <property type="protein sequence ID" value="MBB5149685.1"/>
    <property type="molecule type" value="Genomic_DNA"/>
</dbReference>
<keyword evidence="2" id="KW-1185">Reference proteome</keyword>
<comment type="caution">
    <text evidence="1">The sequence shown here is derived from an EMBL/GenBank/DDBJ whole genome shotgun (WGS) entry which is preliminary data.</text>
</comment>
<proteinExistence type="predicted"/>
<sequence>MIKIGFIGPTWIEKLIKKSFSMFPNIEVVYRFSDEIYDAITFTKELMNKVDCILYSSRTTYLLVKDHINDSIESYYIPLKGSGFFEALFYLIKDHPIQFISIDGLAKEYIQSVICEIEGIDYTIVEHLGIVEGYEKIVQRHLEAIEGKSNVGIITSIKKVQDALKQYHLPVVWLKPTQQDIIVCIERILLSSTQRRKRENQVIYGKFLIEFKDQNVQSLNKKARVKNKLEKALYRFVDDMYGYIIPVSETEYHFIAYRGDFERITEGYKVLNIFKEINQYKELKVMLGVGFGMSIPVSVFHADVALKQCQQHSTNIAFIVNEERNVIGPIIINIPTVYQLTDHEKEFQTRQIETIKKYLLKNNLNYFTSDEVAINLNVTKRTANRIISNWLDSNLIEFFGLEKVNGRGRPRQCYVFKEASYENRINR</sequence>
<dbReference type="AlphaFoldDB" id="A0A840PMP2"/>
<accession>A0A840PMP2</accession>
<evidence type="ECO:0000313" key="2">
    <source>
        <dbReference type="Proteomes" id="UP000557217"/>
    </source>
</evidence>
<organism evidence="1 2">
    <name type="scientific">Ureibacillus thermosphaericus</name>
    <dbReference type="NCBI Taxonomy" id="51173"/>
    <lineage>
        <taxon>Bacteria</taxon>
        <taxon>Bacillati</taxon>
        <taxon>Bacillota</taxon>
        <taxon>Bacilli</taxon>
        <taxon>Bacillales</taxon>
        <taxon>Caryophanaceae</taxon>
        <taxon>Ureibacillus</taxon>
    </lineage>
</organism>
<gene>
    <name evidence="1" type="ORF">HNR36_002077</name>
</gene>